<keyword evidence="1" id="KW-0472">Membrane</keyword>
<sequence>MTTPTDAQALPPIDLDARPRDFARQSRGQRVFGLVTAPVVLGVLSGLFAGVFTPGYWFMLVVTLLAGVLGGSEHVGGLRGFVRGLAGGLVYVSTLVGALLLTGGDTSLPHVEVTWAFWVRAVVIGGVLGMVGGLLRKRG</sequence>
<feature type="transmembrane region" description="Helical" evidence="1">
    <location>
        <begin position="55"/>
        <end position="72"/>
    </location>
</feature>
<name>A0A4V1CWK2_9ACTN</name>
<evidence type="ECO:0000313" key="5">
    <source>
        <dbReference type="Proteomes" id="UP000630594"/>
    </source>
</evidence>
<dbReference type="EMBL" id="BMCK01000006">
    <property type="protein sequence ID" value="GGD30808.1"/>
    <property type="molecule type" value="Genomic_DNA"/>
</dbReference>
<reference evidence="3 4" key="1">
    <citation type="journal article" date="2008" name="Int. J. Syst. Evol. Microbiol.">
        <title>Nocardioides daphniae sp. nov., isolated from Daphnia cucullata (Crustacea: Cladocera).</title>
        <authorList>
            <person name="Toth E.M."/>
            <person name="Keki Z."/>
            <person name="Homonnay Z.G."/>
            <person name="Borsodi A.K."/>
            <person name="Marialigeti K."/>
            <person name="Schumann P."/>
        </authorList>
    </citation>
    <scope>NUCLEOTIDE SEQUENCE [LARGE SCALE GENOMIC DNA]</scope>
    <source>
        <strain evidence="3 4">JCM 16608</strain>
    </source>
</reference>
<evidence type="ECO:0008006" key="6">
    <source>
        <dbReference type="Google" id="ProtNLM"/>
    </source>
</evidence>
<dbReference type="KEGG" id="ndp:E2C04_10905"/>
<gene>
    <name evidence="3" type="ORF">E2C04_10905</name>
    <name evidence="2" type="ORF">GCM10007231_32880</name>
</gene>
<reference evidence="5" key="3">
    <citation type="journal article" date="2019" name="Int. J. Syst. Evol. Microbiol.">
        <title>The Global Catalogue of Microorganisms (GCM) 10K type strain sequencing project: providing services to taxonomists for standard genome sequencing and annotation.</title>
        <authorList>
            <consortium name="The Broad Institute Genomics Platform"/>
            <consortium name="The Broad Institute Genome Sequencing Center for Infectious Disease"/>
            <person name="Wu L."/>
            <person name="Ma J."/>
        </authorList>
    </citation>
    <scope>NUCLEOTIDE SEQUENCE [LARGE SCALE GENOMIC DNA]</scope>
    <source>
        <strain evidence="5">CCM 7403</strain>
    </source>
</reference>
<dbReference type="Proteomes" id="UP000297025">
    <property type="component" value="Chromosome"/>
</dbReference>
<dbReference type="AlphaFoldDB" id="A0A4V1CWK2"/>
<reference evidence="3" key="4">
    <citation type="submission" date="2019-03" db="EMBL/GenBank/DDBJ databases">
        <authorList>
            <person name="Huang Y."/>
        </authorList>
    </citation>
    <scope>NUCLEOTIDE SEQUENCE</scope>
    <source>
        <strain evidence="3">JCM 16608</strain>
    </source>
</reference>
<feature type="transmembrane region" description="Helical" evidence="1">
    <location>
        <begin position="84"/>
        <end position="103"/>
    </location>
</feature>
<organism evidence="3 4">
    <name type="scientific">Nocardioides daphniae</name>
    <dbReference type="NCBI Taxonomy" id="402297"/>
    <lineage>
        <taxon>Bacteria</taxon>
        <taxon>Bacillati</taxon>
        <taxon>Actinomycetota</taxon>
        <taxon>Actinomycetes</taxon>
        <taxon>Propionibacteriales</taxon>
        <taxon>Nocardioidaceae</taxon>
        <taxon>Nocardioides</taxon>
    </lineage>
</organism>
<accession>A0A4V1CWK2</accession>
<feature type="transmembrane region" description="Helical" evidence="1">
    <location>
        <begin position="115"/>
        <end position="135"/>
    </location>
</feature>
<keyword evidence="5" id="KW-1185">Reference proteome</keyword>
<feature type="transmembrane region" description="Helical" evidence="1">
    <location>
        <begin position="31"/>
        <end position="49"/>
    </location>
</feature>
<evidence type="ECO:0000256" key="1">
    <source>
        <dbReference type="SAM" id="Phobius"/>
    </source>
</evidence>
<keyword evidence="1" id="KW-1133">Transmembrane helix</keyword>
<evidence type="ECO:0000313" key="2">
    <source>
        <dbReference type="EMBL" id="GGD30808.1"/>
    </source>
</evidence>
<proteinExistence type="predicted"/>
<keyword evidence="1" id="KW-0812">Transmembrane</keyword>
<dbReference type="EMBL" id="CP038462">
    <property type="protein sequence ID" value="QCC77557.1"/>
    <property type="molecule type" value="Genomic_DNA"/>
</dbReference>
<dbReference type="RefSeq" id="WP_135832601.1">
    <property type="nucleotide sequence ID" value="NZ_BMCK01000006.1"/>
</dbReference>
<evidence type="ECO:0000313" key="4">
    <source>
        <dbReference type="Proteomes" id="UP000297025"/>
    </source>
</evidence>
<dbReference type="Proteomes" id="UP000630594">
    <property type="component" value="Unassembled WGS sequence"/>
</dbReference>
<protein>
    <recommendedName>
        <fullName evidence="6">TIGR04086 family membrane protein</fullName>
    </recommendedName>
</protein>
<evidence type="ECO:0000313" key="3">
    <source>
        <dbReference type="EMBL" id="QCC77557.1"/>
    </source>
</evidence>
<reference evidence="2" key="5">
    <citation type="submission" date="2024-05" db="EMBL/GenBank/DDBJ databases">
        <authorList>
            <person name="Sun Q."/>
            <person name="Sedlacek I."/>
        </authorList>
    </citation>
    <scope>NUCLEOTIDE SEQUENCE</scope>
    <source>
        <strain evidence="2">CCM 7403</strain>
    </source>
</reference>
<reference evidence="2" key="2">
    <citation type="journal article" date="2014" name="Int. J. Syst. Evol. Microbiol.">
        <title>Complete genome of a new Firmicutes species belonging to the dominant human colonic microbiota ('Ruminococcus bicirculans') reveals two chromosomes and a selective capacity to utilize plant glucans.</title>
        <authorList>
            <consortium name="NISC Comparative Sequencing Program"/>
            <person name="Wegmann U."/>
            <person name="Louis P."/>
            <person name="Goesmann A."/>
            <person name="Henrissat B."/>
            <person name="Duncan S.H."/>
            <person name="Flint H.J."/>
        </authorList>
    </citation>
    <scope>NUCLEOTIDE SEQUENCE</scope>
    <source>
        <strain evidence="2">CCM 7403</strain>
    </source>
</reference>